<name>A0ABS7I0Q5_9MICO</name>
<dbReference type="NCBIfam" id="TIGR01764">
    <property type="entry name" value="excise"/>
    <property type="match status" value="1"/>
</dbReference>
<evidence type="ECO:0000313" key="3">
    <source>
        <dbReference type="EMBL" id="MBW9110174.1"/>
    </source>
</evidence>
<proteinExistence type="predicted"/>
<feature type="domain" description="Helix-turn-helix" evidence="2">
    <location>
        <begin position="66"/>
        <end position="115"/>
    </location>
</feature>
<keyword evidence="4" id="KW-1185">Reference proteome</keyword>
<organism evidence="3 4">
    <name type="scientific">Microbacterium ureisolvens</name>
    <dbReference type="NCBI Taxonomy" id="2781186"/>
    <lineage>
        <taxon>Bacteria</taxon>
        <taxon>Bacillati</taxon>
        <taxon>Actinomycetota</taxon>
        <taxon>Actinomycetes</taxon>
        <taxon>Micrococcales</taxon>
        <taxon>Microbacteriaceae</taxon>
        <taxon>Microbacterium</taxon>
    </lineage>
</organism>
<protein>
    <submittedName>
        <fullName evidence="3">Helix-turn-helix domain-containing protein</fullName>
    </submittedName>
</protein>
<reference evidence="3 4" key="1">
    <citation type="journal article" date="2021" name="MBio">
        <title>Poor Competitiveness of Bradyrhizobium in Pigeon Pea Root Colonization in Indian Soils.</title>
        <authorList>
            <person name="Chalasani D."/>
            <person name="Basu A."/>
            <person name="Pullabhotla S.V.S.R.N."/>
            <person name="Jorrin B."/>
            <person name="Neal A.L."/>
            <person name="Poole P.S."/>
            <person name="Podile A.R."/>
            <person name="Tkacz A."/>
        </authorList>
    </citation>
    <scope>NUCLEOTIDE SEQUENCE [LARGE SCALE GENOMIC DNA]</scope>
    <source>
        <strain evidence="3 4">HU12</strain>
    </source>
</reference>
<dbReference type="InterPro" id="IPR009061">
    <property type="entry name" value="DNA-bd_dom_put_sf"/>
</dbReference>
<evidence type="ECO:0000259" key="2">
    <source>
        <dbReference type="Pfam" id="PF12728"/>
    </source>
</evidence>
<evidence type="ECO:0000313" key="4">
    <source>
        <dbReference type="Proteomes" id="UP000777440"/>
    </source>
</evidence>
<evidence type="ECO:0000256" key="1">
    <source>
        <dbReference type="SAM" id="MobiDB-lite"/>
    </source>
</evidence>
<dbReference type="EMBL" id="JAEUAX010000005">
    <property type="protein sequence ID" value="MBW9110174.1"/>
    <property type="molecule type" value="Genomic_DNA"/>
</dbReference>
<dbReference type="InterPro" id="IPR010093">
    <property type="entry name" value="SinI_DNA-bd"/>
</dbReference>
<dbReference type="RefSeq" id="WP_220339569.1">
    <property type="nucleotide sequence ID" value="NZ_JAEUAX010000005.1"/>
</dbReference>
<dbReference type="Proteomes" id="UP000777440">
    <property type="component" value="Unassembled WGS sequence"/>
</dbReference>
<dbReference type="SUPFAM" id="SSF46955">
    <property type="entry name" value="Putative DNA-binding domain"/>
    <property type="match status" value="1"/>
</dbReference>
<dbReference type="Gene3D" id="1.10.10.10">
    <property type="entry name" value="Winged helix-like DNA-binding domain superfamily/Winged helix DNA-binding domain"/>
    <property type="match status" value="1"/>
</dbReference>
<comment type="caution">
    <text evidence="3">The sequence shown here is derived from an EMBL/GenBank/DDBJ whole genome shotgun (WGS) entry which is preliminary data.</text>
</comment>
<dbReference type="Pfam" id="PF12728">
    <property type="entry name" value="HTH_17"/>
    <property type="match status" value="1"/>
</dbReference>
<gene>
    <name evidence="3" type="ORF">JNB61_10355</name>
</gene>
<dbReference type="InterPro" id="IPR041657">
    <property type="entry name" value="HTH_17"/>
</dbReference>
<accession>A0ABS7I0Q5</accession>
<sequence length="119" mass="13397">MSTDQHDQRPWSTFGPLLTSSDDAPGTLVRLLRDRFVHDPLRAAHVVAMSEDNQSKFGSGGAASRLLTTEEVAEYLQIPARTIEDWRHRGYGPKYARMGKRVRYRQAAVDAWLAEIEAA</sequence>
<feature type="region of interest" description="Disordered" evidence="1">
    <location>
        <begin position="1"/>
        <end position="20"/>
    </location>
</feature>
<dbReference type="InterPro" id="IPR036388">
    <property type="entry name" value="WH-like_DNA-bd_sf"/>
</dbReference>